<evidence type="ECO:0000256" key="5">
    <source>
        <dbReference type="ARBA" id="ARBA00023136"/>
    </source>
</evidence>
<dbReference type="AlphaFoldDB" id="A0A315ZQ02"/>
<evidence type="ECO:0000256" key="2">
    <source>
        <dbReference type="ARBA" id="ARBA00022475"/>
    </source>
</evidence>
<evidence type="ECO:0000313" key="8">
    <source>
        <dbReference type="Proteomes" id="UP000254051"/>
    </source>
</evidence>
<dbReference type="RefSeq" id="WP_109714554.1">
    <property type="nucleotide sequence ID" value="NZ_QGDS01000022.1"/>
</dbReference>
<dbReference type="GO" id="GO:0005886">
    <property type="term" value="C:plasma membrane"/>
    <property type="evidence" value="ECO:0007669"/>
    <property type="project" value="UniProtKB-SubCell"/>
</dbReference>
<feature type="transmembrane region" description="Helical" evidence="6">
    <location>
        <begin position="100"/>
        <end position="117"/>
    </location>
</feature>
<comment type="subcellular location">
    <subcellularLocation>
        <location evidence="1">Cell membrane</location>
        <topology evidence="1">Multi-pass membrane protein</topology>
    </subcellularLocation>
</comment>
<keyword evidence="3 6" id="KW-0812">Transmembrane</keyword>
<name>A0A315ZQ02_9FIRM</name>
<evidence type="ECO:0000256" key="6">
    <source>
        <dbReference type="SAM" id="Phobius"/>
    </source>
</evidence>
<keyword evidence="2" id="KW-1003">Cell membrane</keyword>
<keyword evidence="4 6" id="KW-1133">Transmembrane helix</keyword>
<accession>A0A315ZQ02</accession>
<evidence type="ECO:0000256" key="1">
    <source>
        <dbReference type="ARBA" id="ARBA00004651"/>
    </source>
</evidence>
<keyword evidence="8" id="KW-1185">Reference proteome</keyword>
<proteinExistence type="predicted"/>
<protein>
    <submittedName>
        <fullName evidence="7">ATP synthase I chain</fullName>
    </submittedName>
</protein>
<feature type="transmembrane region" description="Helical" evidence="6">
    <location>
        <begin position="12"/>
        <end position="29"/>
    </location>
</feature>
<gene>
    <name evidence="7" type="ORF">SAMN05216529_12237</name>
</gene>
<sequence>MKLSRLAKRMIITILAISLICILGSAIYYRSREFLPFMFGVFLGSIVSIFKVFLLERAVDIALSMEEKRAGNYVNLQHLLRLLISGAVLMLGALVSQISLWGVAAGILAFQLAVYNVKFISKK</sequence>
<feature type="transmembrane region" description="Helical" evidence="6">
    <location>
        <begin position="76"/>
        <end position="94"/>
    </location>
</feature>
<keyword evidence="5 6" id="KW-0472">Membrane</keyword>
<evidence type="ECO:0000256" key="3">
    <source>
        <dbReference type="ARBA" id="ARBA00022692"/>
    </source>
</evidence>
<dbReference type="Pfam" id="PF03899">
    <property type="entry name" value="ATP-synt_I"/>
    <property type="match status" value="1"/>
</dbReference>
<dbReference type="OrthoDB" id="2087024at2"/>
<organism evidence="7 8">
    <name type="scientific">Faecalicatena contorta</name>
    <dbReference type="NCBI Taxonomy" id="39482"/>
    <lineage>
        <taxon>Bacteria</taxon>
        <taxon>Bacillati</taxon>
        <taxon>Bacillota</taxon>
        <taxon>Clostridia</taxon>
        <taxon>Lachnospirales</taxon>
        <taxon>Lachnospiraceae</taxon>
        <taxon>Faecalicatena</taxon>
    </lineage>
</organism>
<reference evidence="8" key="1">
    <citation type="submission" date="2017-07" db="EMBL/GenBank/DDBJ databases">
        <authorList>
            <person name="Varghese N."/>
            <person name="Submissions S."/>
        </authorList>
    </citation>
    <scope>NUCLEOTIDE SEQUENCE [LARGE SCALE GENOMIC DNA]</scope>
    <source>
        <strain evidence="8">NLAE-zl-C134</strain>
    </source>
</reference>
<dbReference type="InterPro" id="IPR005598">
    <property type="entry name" value="ATP_synth_I"/>
</dbReference>
<dbReference type="Proteomes" id="UP000254051">
    <property type="component" value="Unassembled WGS sequence"/>
</dbReference>
<evidence type="ECO:0000313" key="7">
    <source>
        <dbReference type="EMBL" id="SUQ16148.1"/>
    </source>
</evidence>
<feature type="transmembrane region" description="Helical" evidence="6">
    <location>
        <begin position="35"/>
        <end position="55"/>
    </location>
</feature>
<evidence type="ECO:0000256" key="4">
    <source>
        <dbReference type="ARBA" id="ARBA00022989"/>
    </source>
</evidence>
<dbReference type="EMBL" id="UHJJ01000022">
    <property type="protein sequence ID" value="SUQ16148.1"/>
    <property type="molecule type" value="Genomic_DNA"/>
</dbReference>